<keyword evidence="2" id="KW-1003">Cell membrane</keyword>
<dbReference type="PANTHER" id="PTHR38035">
    <property type="entry name" value="UPF0070 PROTEIN YFGM"/>
    <property type="match status" value="1"/>
</dbReference>
<dbReference type="InterPro" id="IPR011990">
    <property type="entry name" value="TPR-like_helical_dom_sf"/>
</dbReference>
<name>A0A411HJS3_9GAMM</name>
<accession>A0A411HJS3</accession>
<evidence type="ECO:0000313" key="12">
    <source>
        <dbReference type="Proteomes" id="UP000291562"/>
    </source>
</evidence>
<evidence type="ECO:0000313" key="11">
    <source>
        <dbReference type="EMBL" id="QBB70650.1"/>
    </source>
</evidence>
<feature type="domain" description="Ancillary SecYEG translocon subunit/Cell division coordinator CpoB TPR" evidence="10">
    <location>
        <begin position="17"/>
        <end position="211"/>
    </location>
</feature>
<dbReference type="KEGG" id="xbc:ELE36_09895"/>
<evidence type="ECO:0000256" key="8">
    <source>
        <dbReference type="ARBA" id="ARBA00024235"/>
    </source>
</evidence>
<reference evidence="11 12" key="1">
    <citation type="submission" date="2019-01" db="EMBL/GenBank/DDBJ databases">
        <title>Pseudolysobacter antarctica gen. nov., sp. nov., isolated from Fildes Peninsula, Antarctica.</title>
        <authorList>
            <person name="Wei Z."/>
            <person name="Peng F."/>
        </authorList>
    </citation>
    <scope>NUCLEOTIDE SEQUENCE [LARGE SCALE GENOMIC DNA]</scope>
    <source>
        <strain evidence="11 12">AQ6-296</strain>
    </source>
</reference>
<dbReference type="AlphaFoldDB" id="A0A411HJS3"/>
<dbReference type="GO" id="GO:0044877">
    <property type="term" value="F:protein-containing complex binding"/>
    <property type="evidence" value="ECO:0007669"/>
    <property type="project" value="InterPro"/>
</dbReference>
<proteinExistence type="inferred from homology"/>
<keyword evidence="5 9" id="KW-0472">Membrane</keyword>
<dbReference type="EMBL" id="CP035704">
    <property type="protein sequence ID" value="QBB70650.1"/>
    <property type="molecule type" value="Genomic_DNA"/>
</dbReference>
<evidence type="ECO:0000256" key="4">
    <source>
        <dbReference type="ARBA" id="ARBA00022989"/>
    </source>
</evidence>
<evidence type="ECO:0000256" key="6">
    <source>
        <dbReference type="ARBA" id="ARBA00023186"/>
    </source>
</evidence>
<dbReference type="OrthoDB" id="9789675at2"/>
<evidence type="ECO:0000256" key="9">
    <source>
        <dbReference type="SAM" id="Phobius"/>
    </source>
</evidence>
<evidence type="ECO:0000256" key="2">
    <source>
        <dbReference type="ARBA" id="ARBA00022475"/>
    </source>
</evidence>
<evidence type="ECO:0000256" key="5">
    <source>
        <dbReference type="ARBA" id="ARBA00023136"/>
    </source>
</evidence>
<evidence type="ECO:0000256" key="7">
    <source>
        <dbReference type="ARBA" id="ARBA00024197"/>
    </source>
</evidence>
<keyword evidence="3 9" id="KW-0812">Transmembrane</keyword>
<feature type="transmembrane region" description="Helical" evidence="9">
    <location>
        <begin position="23"/>
        <end position="40"/>
    </location>
</feature>
<keyword evidence="6" id="KW-0143">Chaperone</keyword>
<dbReference type="Proteomes" id="UP000291562">
    <property type="component" value="Chromosome"/>
</dbReference>
<dbReference type="GO" id="GO:0005886">
    <property type="term" value="C:plasma membrane"/>
    <property type="evidence" value="ECO:0007669"/>
    <property type="project" value="UniProtKB-SubCell"/>
</dbReference>
<comment type="subcellular location">
    <subcellularLocation>
        <location evidence="1">Cell membrane</location>
        <topology evidence="1">Single-pass type II membrane protein</topology>
    </subcellularLocation>
</comment>
<dbReference type="SUPFAM" id="SSF48452">
    <property type="entry name" value="TPR-like"/>
    <property type="match status" value="1"/>
</dbReference>
<evidence type="ECO:0000259" key="10">
    <source>
        <dbReference type="Pfam" id="PF09976"/>
    </source>
</evidence>
<dbReference type="PIRSF" id="PIRSF006170">
    <property type="entry name" value="YfgM"/>
    <property type="match status" value="1"/>
</dbReference>
<protein>
    <recommendedName>
        <fullName evidence="8">Ancillary SecYEG translocon subunit</fullName>
    </recommendedName>
</protein>
<dbReference type="InterPro" id="IPR018704">
    <property type="entry name" value="SecYEG/CpoB_TPR"/>
</dbReference>
<dbReference type="InterPro" id="IPR026039">
    <property type="entry name" value="YfgM"/>
</dbReference>
<dbReference type="RefSeq" id="WP_129832907.1">
    <property type="nucleotide sequence ID" value="NZ_CP035704.1"/>
</dbReference>
<evidence type="ECO:0000256" key="3">
    <source>
        <dbReference type="ARBA" id="ARBA00022692"/>
    </source>
</evidence>
<dbReference type="Pfam" id="PF09976">
    <property type="entry name" value="TPR_21"/>
    <property type="match status" value="1"/>
</dbReference>
<keyword evidence="4 9" id="KW-1133">Transmembrane helix</keyword>
<dbReference type="PANTHER" id="PTHR38035:SF1">
    <property type="entry name" value="ANCILLARY SECYEG TRANSLOCON SUBUNIT"/>
    <property type="match status" value="1"/>
</dbReference>
<sequence>MAFEVMDEHEQGELVQKWLRENALSIVIGVGLGLLLIFGWQQWKTHRAMHQLEAATHYMALTDALEKKNYDVVNQAAQKLRDDYSDTSYAALAAMQQVGVSLSTADKDKDAAYKNMDWAYQHAPAELKELVGTRLARLQISTGKYQEALPLLDGLSKATTYTALVNELRGDAHVGLGHKDEARTAYAEALNGVDAGTPHRNVVEMKLANLGAKAEKQG</sequence>
<comment type="similarity">
    <text evidence="7">Belongs to the YfgM family.</text>
</comment>
<evidence type="ECO:0000256" key="1">
    <source>
        <dbReference type="ARBA" id="ARBA00004401"/>
    </source>
</evidence>
<keyword evidence="12" id="KW-1185">Reference proteome</keyword>
<organism evidence="11 12">
    <name type="scientific">Pseudolysobacter antarcticus</name>
    <dbReference type="NCBI Taxonomy" id="2511995"/>
    <lineage>
        <taxon>Bacteria</taxon>
        <taxon>Pseudomonadati</taxon>
        <taxon>Pseudomonadota</taxon>
        <taxon>Gammaproteobacteria</taxon>
        <taxon>Lysobacterales</taxon>
        <taxon>Rhodanobacteraceae</taxon>
        <taxon>Pseudolysobacter</taxon>
    </lineage>
</organism>
<gene>
    <name evidence="11" type="ORF">ELE36_09895</name>
</gene>